<evidence type="ECO:0000256" key="2">
    <source>
        <dbReference type="ARBA" id="ARBA00023015"/>
    </source>
</evidence>
<keyword evidence="9" id="KW-1185">Reference proteome</keyword>
<dbReference type="GO" id="GO:0005634">
    <property type="term" value="C:nucleus"/>
    <property type="evidence" value="ECO:0007669"/>
    <property type="project" value="UniProtKB-SubCell"/>
</dbReference>
<dbReference type="Proteomes" id="UP000554235">
    <property type="component" value="Unassembled WGS sequence"/>
</dbReference>
<dbReference type="AlphaFoldDB" id="A0A8H4KXQ1"/>
<dbReference type="OrthoDB" id="5226580at2759"/>
<comment type="caution">
    <text evidence="8">The sequence shown here is derived from an EMBL/GenBank/DDBJ whole genome shotgun (WGS) entry which is preliminary data.</text>
</comment>
<feature type="region of interest" description="Disordered" evidence="6">
    <location>
        <begin position="109"/>
        <end position="151"/>
    </location>
</feature>
<evidence type="ECO:0000256" key="3">
    <source>
        <dbReference type="ARBA" id="ARBA00023125"/>
    </source>
</evidence>
<dbReference type="GO" id="GO:0000976">
    <property type="term" value="F:transcription cis-regulatory region binding"/>
    <property type="evidence" value="ECO:0007669"/>
    <property type="project" value="TreeGrafter"/>
</dbReference>
<dbReference type="PANTHER" id="PTHR31845:SF32">
    <property type="entry name" value="MISCELLANEOUS ZN(II)2CYS6 TRANSCRIPTION FACTOR (EUROFUNG)-RELATED"/>
    <property type="match status" value="1"/>
</dbReference>
<feature type="compositionally biased region" description="Polar residues" evidence="6">
    <location>
        <begin position="123"/>
        <end position="135"/>
    </location>
</feature>
<dbReference type="SUPFAM" id="SSF57701">
    <property type="entry name" value="Zn2/Cys6 DNA-binding domain"/>
    <property type="match status" value="1"/>
</dbReference>
<dbReference type="PROSITE" id="PS00463">
    <property type="entry name" value="ZN2_CY6_FUNGAL_1"/>
    <property type="match status" value="1"/>
</dbReference>
<evidence type="ECO:0000256" key="4">
    <source>
        <dbReference type="ARBA" id="ARBA00023163"/>
    </source>
</evidence>
<evidence type="ECO:0000256" key="5">
    <source>
        <dbReference type="ARBA" id="ARBA00023242"/>
    </source>
</evidence>
<dbReference type="InterPro" id="IPR036864">
    <property type="entry name" value="Zn2-C6_fun-type_DNA-bd_sf"/>
</dbReference>
<accession>A0A8H4KXQ1</accession>
<evidence type="ECO:0000256" key="1">
    <source>
        <dbReference type="ARBA" id="ARBA00004123"/>
    </source>
</evidence>
<dbReference type="EMBL" id="JAADYS010002223">
    <property type="protein sequence ID" value="KAF4459217.1"/>
    <property type="molecule type" value="Genomic_DNA"/>
</dbReference>
<dbReference type="InterPro" id="IPR001138">
    <property type="entry name" value="Zn2Cys6_DnaBD"/>
</dbReference>
<dbReference type="GO" id="GO:0000981">
    <property type="term" value="F:DNA-binding transcription factor activity, RNA polymerase II-specific"/>
    <property type="evidence" value="ECO:0007669"/>
    <property type="project" value="InterPro"/>
</dbReference>
<name>A0A8H4KXQ1_9HYPO</name>
<keyword evidence="5" id="KW-0539">Nucleus</keyword>
<reference evidence="8 9" key="1">
    <citation type="submission" date="2020-01" db="EMBL/GenBank/DDBJ databases">
        <title>Identification and distribution of gene clusters putatively required for synthesis of sphingolipid metabolism inhibitors in phylogenetically diverse species of the filamentous fungus Fusarium.</title>
        <authorList>
            <person name="Kim H.-S."/>
            <person name="Busman M."/>
            <person name="Brown D.W."/>
            <person name="Divon H."/>
            <person name="Uhlig S."/>
            <person name="Proctor R.H."/>
        </authorList>
    </citation>
    <scope>NUCLEOTIDE SEQUENCE [LARGE SCALE GENOMIC DNA]</scope>
    <source>
        <strain evidence="8 9">NRRL 20459</strain>
    </source>
</reference>
<protein>
    <submittedName>
        <fullName evidence="8">Zn 2cys6 transcription factor</fullName>
    </submittedName>
</protein>
<keyword evidence="2" id="KW-0805">Transcription regulation</keyword>
<dbReference type="GO" id="GO:0008270">
    <property type="term" value="F:zinc ion binding"/>
    <property type="evidence" value="ECO:0007669"/>
    <property type="project" value="InterPro"/>
</dbReference>
<evidence type="ECO:0000259" key="7">
    <source>
        <dbReference type="PROSITE" id="PS50048"/>
    </source>
</evidence>
<evidence type="ECO:0000313" key="8">
    <source>
        <dbReference type="EMBL" id="KAF4459217.1"/>
    </source>
</evidence>
<comment type="subcellular location">
    <subcellularLocation>
        <location evidence="1">Nucleus</location>
    </subcellularLocation>
</comment>
<dbReference type="InterPro" id="IPR051089">
    <property type="entry name" value="prtT"/>
</dbReference>
<dbReference type="PROSITE" id="PS50048">
    <property type="entry name" value="ZN2_CY6_FUNGAL_2"/>
    <property type="match status" value="1"/>
</dbReference>
<dbReference type="Gene3D" id="4.10.240.10">
    <property type="entry name" value="Zn(2)-C6 fungal-type DNA-binding domain"/>
    <property type="match status" value="1"/>
</dbReference>
<feature type="domain" description="Zn(2)-C6 fungal-type" evidence="7">
    <location>
        <begin position="19"/>
        <end position="49"/>
    </location>
</feature>
<keyword evidence="4" id="KW-0804">Transcription</keyword>
<evidence type="ECO:0000313" key="9">
    <source>
        <dbReference type="Proteomes" id="UP000554235"/>
    </source>
</evidence>
<evidence type="ECO:0000256" key="6">
    <source>
        <dbReference type="SAM" id="MobiDB-lite"/>
    </source>
</evidence>
<keyword evidence="3" id="KW-0238">DNA-binding</keyword>
<gene>
    <name evidence="8" type="ORF">FALBO_14029</name>
</gene>
<proteinExistence type="predicted"/>
<sequence>MPSPNADAGVRQSAPYGHACTACSKAKARCMSRGPGNSCERCHRMQKECQPSTVVRKRAPRGPGKRTNRLEDKLDDLVNLLHAQVATTSEPGALQANEHTNNLAIRSLDAQRQPSPIGRISSGEHSASSTHTSPFTGAHTPFPPEPSPSEADEHLKNFRLYHVQWLPLVYIPPQVTAAELQHERPFLWLNIRALCCKCVVEKNMLNQKIREILAQRLMVDLERSIDLLLGLLIHLGWVMNHVPGKKMLCSYSSLAMALVTDLRLDRPAHSPCNETDSYRKPIKQWMPMSHRTNEERRATLTCFVLCSSIASFLKVQPMRWTPMMEHALKELSNNPETPGDEVLAAIVKICKVVDDVTTVVPLRALTSETPQKSEQSKLPPTLYVKSLVSRLDAVHKELSPRLLDNKVVKSHLFNAYATINSVAIINMASSDALTGPVNFGRSDCVYACVEATKKCMDNWLTFTPEDVWSMSMESQLHFGRCAQIMYLIFMTEDPAWDRFGVRRSVDLVQFLERGAQLMESVPAAIGVRSEGTDFFSRSSAAARNTAAMWSKTFADSEAASGIGLHAQVPVDPGSVEIDGTFIPMDFDDAWMTEMFMSWDTY</sequence>
<organism evidence="8 9">
    <name type="scientific">Fusarium albosuccineum</name>
    <dbReference type="NCBI Taxonomy" id="1237068"/>
    <lineage>
        <taxon>Eukaryota</taxon>
        <taxon>Fungi</taxon>
        <taxon>Dikarya</taxon>
        <taxon>Ascomycota</taxon>
        <taxon>Pezizomycotina</taxon>
        <taxon>Sordariomycetes</taxon>
        <taxon>Hypocreomycetidae</taxon>
        <taxon>Hypocreales</taxon>
        <taxon>Nectriaceae</taxon>
        <taxon>Fusarium</taxon>
        <taxon>Fusarium decemcellulare species complex</taxon>
    </lineage>
</organism>
<dbReference type="PANTHER" id="PTHR31845">
    <property type="entry name" value="FINGER DOMAIN PROTEIN, PUTATIVE-RELATED"/>
    <property type="match status" value="1"/>
</dbReference>